<dbReference type="KEGG" id="bsol:FSW04_11365"/>
<feature type="domain" description="DUF7064" evidence="1">
    <location>
        <begin position="195"/>
        <end position="324"/>
    </location>
</feature>
<evidence type="ECO:0000259" key="2">
    <source>
        <dbReference type="Pfam" id="PF23213"/>
    </source>
</evidence>
<reference evidence="3 4" key="1">
    <citation type="journal article" date="2018" name="J. Microbiol.">
        <title>Baekduia soli gen. nov., sp. nov., a novel bacterium isolated from the soil of Baekdu Mountain and proposal of a novel family name, Baekduiaceae fam. nov.</title>
        <authorList>
            <person name="An D.S."/>
            <person name="Siddiqi M.Z."/>
            <person name="Kim K.H."/>
            <person name="Yu H.S."/>
            <person name="Im W.T."/>
        </authorList>
    </citation>
    <scope>NUCLEOTIDE SEQUENCE [LARGE SCALE GENOMIC DNA]</scope>
    <source>
        <strain evidence="3 4">BR7-21</strain>
    </source>
</reference>
<evidence type="ECO:0000313" key="4">
    <source>
        <dbReference type="Proteomes" id="UP000321805"/>
    </source>
</evidence>
<dbReference type="OrthoDB" id="4507307at2"/>
<gene>
    <name evidence="3" type="ORF">FSW04_11365</name>
</gene>
<dbReference type="RefSeq" id="WP_146919287.1">
    <property type="nucleotide sequence ID" value="NZ_CP042430.1"/>
</dbReference>
<evidence type="ECO:0000313" key="3">
    <source>
        <dbReference type="EMBL" id="QEC48107.1"/>
    </source>
</evidence>
<protein>
    <recommendedName>
        <fullName evidence="5">AttH domain-containing protein</fullName>
    </recommendedName>
</protein>
<accession>A0A5B8U547</accession>
<evidence type="ECO:0000259" key="1">
    <source>
        <dbReference type="Pfam" id="PF23212"/>
    </source>
</evidence>
<dbReference type="AlphaFoldDB" id="A0A5B8U547"/>
<sequence length="341" mass="38098">MSPAVVDPEEDLFHEPDPARERWRESFYFDFYDFKHGLGGYSSIGYRPSKGSFGSMQVVWGPGLPTLGASEYGRYEEHTGHREVGGLLYVPRAKLGTWSFRFDGHLNDGGSDVAVAIPALRGADTPECLSVPVSYDLDFTPDQPAYIYEENPEWDGLFDGHVDEVGRVTGTMTVDGRTYEIDGRGAKDHSWGSRDWSRPKGWRWADILFEEGSQLTLWRATFDGTRWLQDGAIYADGAAHPITSFTEHLTFAPRPRADRPDSWEFTVGAGEQEMRGTCEILNVVPLLFSMRDERGEKATMWNDKASFRCTLEDGRVGYGNAEFQFRAPASGTAPRPLVAGA</sequence>
<dbReference type="EMBL" id="CP042430">
    <property type="protein sequence ID" value="QEC48107.1"/>
    <property type="molecule type" value="Genomic_DNA"/>
</dbReference>
<feature type="domain" description="DUF7065" evidence="2">
    <location>
        <begin position="156"/>
        <end position="194"/>
    </location>
</feature>
<dbReference type="Pfam" id="PF23212">
    <property type="entry name" value="DUF7064"/>
    <property type="match status" value="1"/>
</dbReference>
<organism evidence="3 4">
    <name type="scientific">Baekduia soli</name>
    <dbReference type="NCBI Taxonomy" id="496014"/>
    <lineage>
        <taxon>Bacteria</taxon>
        <taxon>Bacillati</taxon>
        <taxon>Actinomycetota</taxon>
        <taxon>Thermoleophilia</taxon>
        <taxon>Solirubrobacterales</taxon>
        <taxon>Baekduiaceae</taxon>
        <taxon>Baekduia</taxon>
    </lineage>
</organism>
<dbReference type="InterPro" id="IPR055493">
    <property type="entry name" value="DUF7065"/>
</dbReference>
<proteinExistence type="predicted"/>
<dbReference type="InterPro" id="IPR055492">
    <property type="entry name" value="DUF7064"/>
</dbReference>
<keyword evidence="4" id="KW-1185">Reference proteome</keyword>
<name>A0A5B8U547_9ACTN</name>
<dbReference type="Pfam" id="PF23213">
    <property type="entry name" value="DUF7065"/>
    <property type="match status" value="1"/>
</dbReference>
<dbReference type="SUPFAM" id="SSF159245">
    <property type="entry name" value="AttH-like"/>
    <property type="match status" value="1"/>
</dbReference>
<evidence type="ECO:0008006" key="5">
    <source>
        <dbReference type="Google" id="ProtNLM"/>
    </source>
</evidence>
<dbReference type="Proteomes" id="UP000321805">
    <property type="component" value="Chromosome"/>
</dbReference>